<dbReference type="OrthoDB" id="9802811at2"/>
<dbReference type="GO" id="GO:0005524">
    <property type="term" value="F:ATP binding"/>
    <property type="evidence" value="ECO:0007669"/>
    <property type="project" value="UniProtKB-UniRule"/>
</dbReference>
<keyword evidence="2 4" id="KW-0418">Kinase</keyword>
<dbReference type="GO" id="GO:0009229">
    <property type="term" value="P:thiamine diphosphate biosynthetic process"/>
    <property type="evidence" value="ECO:0007669"/>
    <property type="project" value="UniProtKB-UniRule"/>
</dbReference>
<dbReference type="EC" id="2.7.4.16" evidence="2"/>
<comment type="miscellaneous">
    <text evidence="2">Reaction mechanism of ThiL seems to utilize a direct, inline transfer of the gamma-phosphate of ATP to TMP rather than a phosphorylated enzyme intermediate.</text>
</comment>
<dbReference type="Gene3D" id="3.30.1330.10">
    <property type="entry name" value="PurM-like, N-terminal domain"/>
    <property type="match status" value="1"/>
</dbReference>
<dbReference type="PANTHER" id="PTHR30270">
    <property type="entry name" value="THIAMINE-MONOPHOSPHATE KINASE"/>
    <property type="match status" value="1"/>
</dbReference>
<feature type="binding site" evidence="2">
    <location>
        <position position="277"/>
    </location>
    <ligand>
        <name>substrate</name>
    </ligand>
</feature>
<dbReference type="InterPro" id="IPR016188">
    <property type="entry name" value="PurM-like_N"/>
</dbReference>
<feature type="binding site" evidence="2">
    <location>
        <position position="63"/>
    </location>
    <ligand>
        <name>Mg(2+)</name>
        <dbReference type="ChEBI" id="CHEBI:18420"/>
        <label>1</label>
    </ligand>
</feature>
<evidence type="ECO:0000259" key="3">
    <source>
        <dbReference type="Pfam" id="PF00586"/>
    </source>
</evidence>
<comment type="function">
    <text evidence="2">Catalyzes the ATP-dependent phosphorylation of thiamine-monophosphate (TMP) to form thiamine-pyrophosphate (TPP), the active form of vitamin B1.</text>
</comment>
<feature type="binding site" evidence="2">
    <location>
        <position position="62"/>
    </location>
    <ligand>
        <name>Mg(2+)</name>
        <dbReference type="ChEBI" id="CHEBI:18420"/>
        <label>1</label>
    </ligand>
</feature>
<evidence type="ECO:0000313" key="5">
    <source>
        <dbReference type="Proteomes" id="UP000229366"/>
    </source>
</evidence>
<dbReference type="CDD" id="cd02194">
    <property type="entry name" value="ThiL"/>
    <property type="match status" value="1"/>
</dbReference>
<feature type="binding site" evidence="2">
    <location>
        <position position="91"/>
    </location>
    <ligand>
        <name>Mg(2+)</name>
        <dbReference type="ChEBI" id="CHEBI:18420"/>
        <label>2</label>
    </ligand>
</feature>
<feature type="binding site" evidence="2">
    <location>
        <position position="227"/>
    </location>
    <ligand>
        <name>Mg(2+)</name>
        <dbReference type="ChEBI" id="CHEBI:18420"/>
        <label>3</label>
    </ligand>
</feature>
<comment type="similarity">
    <text evidence="2">Belongs to the thiamine-monophosphate kinase family.</text>
</comment>
<dbReference type="Pfam" id="PF00586">
    <property type="entry name" value="AIRS"/>
    <property type="match status" value="1"/>
</dbReference>
<feature type="binding site" evidence="2">
    <location>
        <position position="63"/>
    </location>
    <ligand>
        <name>Mg(2+)</name>
        <dbReference type="ChEBI" id="CHEBI:18420"/>
        <label>2</label>
    </ligand>
</feature>
<keyword evidence="2" id="KW-0067">ATP-binding</keyword>
<dbReference type="GO" id="GO:0009228">
    <property type="term" value="P:thiamine biosynthetic process"/>
    <property type="evidence" value="ECO:0007669"/>
    <property type="project" value="UniProtKB-KW"/>
</dbReference>
<feature type="binding site" evidence="2">
    <location>
        <position position="342"/>
    </location>
    <ligand>
        <name>substrate</name>
    </ligand>
</feature>
<dbReference type="PIRSF" id="PIRSF005303">
    <property type="entry name" value="Thiam_monoph_kin"/>
    <property type="match status" value="1"/>
</dbReference>
<feature type="binding site" evidence="2">
    <location>
        <position position="162"/>
    </location>
    <ligand>
        <name>ATP</name>
        <dbReference type="ChEBI" id="CHEBI:30616"/>
    </ligand>
</feature>
<keyword evidence="2" id="KW-0460">Magnesium</keyword>
<feature type="binding site" evidence="2">
    <location>
        <position position="91"/>
    </location>
    <ligand>
        <name>Mg(2+)</name>
        <dbReference type="ChEBI" id="CHEBI:18420"/>
        <label>4</label>
    </ligand>
</feature>
<reference evidence="4 5" key="1">
    <citation type="submission" date="2017-11" db="EMBL/GenBank/DDBJ databases">
        <title>Genomic Encyclopedia of Type Strains, Phase III (KMG-III): the genomes of soil and plant-associated and newly described type strains.</title>
        <authorList>
            <person name="Whitman W."/>
        </authorList>
    </citation>
    <scope>NUCLEOTIDE SEQUENCE [LARGE SCALE GENOMIC DNA]</scope>
    <source>
        <strain evidence="4 5">UB-Domo-W1</strain>
    </source>
</reference>
<dbReference type="EMBL" id="PGTX01000002">
    <property type="protein sequence ID" value="PJI80008.1"/>
    <property type="molecule type" value="Genomic_DNA"/>
</dbReference>
<dbReference type="NCBIfam" id="TIGR01379">
    <property type="entry name" value="thiL"/>
    <property type="match status" value="1"/>
</dbReference>
<accession>A0A2M8VRC4</accession>
<proteinExistence type="inferred from homology"/>
<comment type="caution">
    <text evidence="2">Lacks conserved residue(s) required for the propagation of feature annotation.</text>
</comment>
<feature type="binding site" evidence="2">
    <location>
        <position position="91"/>
    </location>
    <ligand>
        <name>Mg(2+)</name>
        <dbReference type="ChEBI" id="CHEBI:18420"/>
        <label>3</label>
    </ligand>
</feature>
<dbReference type="InterPro" id="IPR036676">
    <property type="entry name" value="PurM-like_C_sf"/>
</dbReference>
<organism evidence="4 5">
    <name type="scientific">Polynucleobacter brandtiae</name>
    <dbReference type="NCBI Taxonomy" id="1938816"/>
    <lineage>
        <taxon>Bacteria</taxon>
        <taxon>Pseudomonadati</taxon>
        <taxon>Pseudomonadota</taxon>
        <taxon>Betaproteobacteria</taxon>
        <taxon>Burkholderiales</taxon>
        <taxon>Burkholderiaceae</taxon>
        <taxon>Polynucleobacter</taxon>
    </lineage>
</organism>
<dbReference type="GO" id="GO:0000287">
    <property type="term" value="F:magnesium ion binding"/>
    <property type="evidence" value="ECO:0007669"/>
    <property type="project" value="UniProtKB-UniRule"/>
</dbReference>
<gene>
    <name evidence="2" type="primary">thiL</name>
    <name evidence="4" type="ORF">B0G85_0992</name>
</gene>
<dbReference type="PANTHER" id="PTHR30270:SF0">
    <property type="entry name" value="THIAMINE-MONOPHOSPHATE KINASE"/>
    <property type="match status" value="1"/>
</dbReference>
<keyword evidence="2" id="KW-0547">Nucleotide-binding</keyword>
<evidence type="ECO:0000313" key="4">
    <source>
        <dbReference type="EMBL" id="PJI80008.1"/>
    </source>
</evidence>
<feature type="binding site" evidence="2">
    <location>
        <position position="230"/>
    </location>
    <ligand>
        <name>Mg(2+)</name>
        <dbReference type="ChEBI" id="CHEBI:18420"/>
        <label>5</label>
    </ligand>
</feature>
<feature type="domain" description="PurM-like N-terminal" evidence="3">
    <location>
        <begin position="44"/>
        <end position="152"/>
    </location>
</feature>
<evidence type="ECO:0000256" key="1">
    <source>
        <dbReference type="ARBA" id="ARBA00022977"/>
    </source>
</evidence>
<comment type="pathway">
    <text evidence="2">Cofactor biosynthesis; thiamine diphosphate biosynthesis; thiamine diphosphate from thiamine phosphate: step 1/1.</text>
</comment>
<feature type="binding site" evidence="2">
    <location>
        <position position="138"/>
    </location>
    <ligand>
        <name>Mg(2+)</name>
        <dbReference type="ChEBI" id="CHEBI:18420"/>
        <label>1</label>
    </ligand>
</feature>
<feature type="binding site" evidence="2">
    <location>
        <begin position="137"/>
        <end position="138"/>
    </location>
    <ligand>
        <name>ATP</name>
        <dbReference type="ChEBI" id="CHEBI:30616"/>
    </ligand>
</feature>
<dbReference type="GO" id="GO:0009030">
    <property type="term" value="F:thiamine-phosphate kinase activity"/>
    <property type="evidence" value="ECO:0007669"/>
    <property type="project" value="UniProtKB-UniRule"/>
</dbReference>
<dbReference type="SUPFAM" id="SSF55326">
    <property type="entry name" value="PurM N-terminal domain-like"/>
    <property type="match status" value="1"/>
</dbReference>
<dbReference type="SUPFAM" id="SSF56042">
    <property type="entry name" value="PurM C-terminal domain-like"/>
    <property type="match status" value="1"/>
</dbReference>
<protein>
    <recommendedName>
        <fullName evidence="2">Thiamine-monophosphate kinase</fullName>
        <shortName evidence="2">TMP kinase</shortName>
        <shortName evidence="2">Thiamine-phosphate kinase</shortName>
        <ecNumber evidence="2">2.7.4.16</ecNumber>
    </recommendedName>
</protein>
<feature type="binding site" evidence="2">
    <location>
        <position position="46"/>
    </location>
    <ligand>
        <name>Mg(2+)</name>
        <dbReference type="ChEBI" id="CHEBI:18420"/>
        <label>4</label>
    </ligand>
</feature>
<comment type="caution">
    <text evidence="4">The sequence shown here is derived from an EMBL/GenBank/DDBJ whole genome shotgun (WGS) entry which is preliminary data.</text>
</comment>
<dbReference type="Proteomes" id="UP000229366">
    <property type="component" value="Unassembled WGS sequence"/>
</dbReference>
<dbReference type="InterPro" id="IPR036921">
    <property type="entry name" value="PurM-like_N_sf"/>
</dbReference>
<dbReference type="UniPathway" id="UPA00060">
    <property type="reaction ID" value="UER00142"/>
</dbReference>
<feature type="binding site" evidence="2">
    <location>
        <position position="70"/>
    </location>
    <ligand>
        <name>substrate</name>
    </ligand>
</feature>
<feature type="binding site" evidence="2">
    <location>
        <position position="61"/>
    </location>
    <ligand>
        <name>Mg(2+)</name>
        <dbReference type="ChEBI" id="CHEBI:18420"/>
        <label>4</label>
    </ligand>
</feature>
<keyword evidence="5" id="KW-1185">Reference proteome</keyword>
<name>A0A2M8VRC4_9BURK</name>
<sequence length="346" mass="37531">MHFQHPQHPQSTRLGEFDLIQRFFKMHSEQMLAANPGSVTLGIGDDCALLANQANEDMAITSDMLVEGRHFFAGANPEWLGWKALAVNLSDLAAMGAQPLGFTLAIALPSADPHWLERFSKGLFAIANRFSCPLIGGDTTAGPLNICITAFGSTLKKSAIRRSTALDGDDIWVSGYVGDARLTLAALRHEIQLPQIDLDAIKSQMHQPVPRVELGLALRGVAHSAIDVSDGLLGDLRHVLHQSQKDAEILLDQLPKSPTLLKQPLDLQRLYASCGGDDYELCFTAPAHQRTAIENLSTALQLPLTHIGAIKPMKGSEPEMALIDHDGKKLPASATDAFLQSFDHFA</sequence>
<evidence type="ECO:0000256" key="2">
    <source>
        <dbReference type="HAMAP-Rule" id="MF_02128"/>
    </source>
</evidence>
<keyword evidence="2" id="KW-0808">Transferase</keyword>
<dbReference type="HAMAP" id="MF_02128">
    <property type="entry name" value="TMP_kinase"/>
    <property type="match status" value="1"/>
</dbReference>
<keyword evidence="1 2" id="KW-0784">Thiamine biosynthesis</keyword>
<keyword evidence="2" id="KW-0479">Metal-binding</keyword>
<dbReference type="AlphaFoldDB" id="A0A2M8VRC4"/>
<feature type="binding site" evidence="2">
    <location>
        <position position="229"/>
    </location>
    <ligand>
        <name>ATP</name>
        <dbReference type="ChEBI" id="CHEBI:30616"/>
    </ligand>
</feature>
<dbReference type="RefSeq" id="WP_100379339.1">
    <property type="nucleotide sequence ID" value="NZ_CBCSBW010000002.1"/>
</dbReference>
<dbReference type="Gene3D" id="3.90.650.10">
    <property type="entry name" value="PurM-like C-terminal domain"/>
    <property type="match status" value="1"/>
</dbReference>
<feature type="binding site" evidence="2">
    <location>
        <position position="46"/>
    </location>
    <ligand>
        <name>Mg(2+)</name>
        <dbReference type="ChEBI" id="CHEBI:18420"/>
        <label>3</label>
    </ligand>
</feature>
<dbReference type="InterPro" id="IPR006283">
    <property type="entry name" value="ThiL-like"/>
</dbReference>
<comment type="catalytic activity">
    <reaction evidence="2">
        <text>thiamine phosphate + ATP = thiamine diphosphate + ADP</text>
        <dbReference type="Rhea" id="RHEA:15913"/>
        <dbReference type="ChEBI" id="CHEBI:30616"/>
        <dbReference type="ChEBI" id="CHEBI:37575"/>
        <dbReference type="ChEBI" id="CHEBI:58937"/>
        <dbReference type="ChEBI" id="CHEBI:456216"/>
        <dbReference type="EC" id="2.7.4.16"/>
    </reaction>
</comment>